<dbReference type="EnsemblMetazoa" id="AATE021851-RA">
    <property type="protein sequence ID" value="AATE021851-PA.1"/>
    <property type="gene ID" value="AATE021851"/>
</dbReference>
<dbReference type="AlphaFoldDB" id="A0A240PMQ4"/>
<feature type="region of interest" description="Disordered" evidence="1">
    <location>
        <begin position="37"/>
        <end position="107"/>
    </location>
</feature>
<evidence type="ECO:0000313" key="2">
    <source>
        <dbReference type="EnsemblMetazoa" id="AATE021851-PA.1"/>
    </source>
</evidence>
<sequence>MKKGRRLLGGFVGTHGDTARRMRVSWRPDASLCPLRLGLQEKKSRPPTTPLRCDPQAKGHAKVGNCAAKRKLSPSTPPGPGGRPVPVATLADSQRDPTFRERKTDTTIPQVSFQFIPAKRERIAERE</sequence>
<accession>A0A240PMQ4</accession>
<name>A0A240PMQ4_ANOAO</name>
<proteinExistence type="predicted"/>
<protein>
    <submittedName>
        <fullName evidence="2">Uncharacterized protein</fullName>
    </submittedName>
</protein>
<organism evidence="2">
    <name type="scientific">Anopheles atroparvus</name>
    <name type="common">European mosquito</name>
    <dbReference type="NCBI Taxonomy" id="41427"/>
    <lineage>
        <taxon>Eukaryota</taxon>
        <taxon>Metazoa</taxon>
        <taxon>Ecdysozoa</taxon>
        <taxon>Arthropoda</taxon>
        <taxon>Hexapoda</taxon>
        <taxon>Insecta</taxon>
        <taxon>Pterygota</taxon>
        <taxon>Neoptera</taxon>
        <taxon>Endopterygota</taxon>
        <taxon>Diptera</taxon>
        <taxon>Nematocera</taxon>
        <taxon>Culicoidea</taxon>
        <taxon>Culicidae</taxon>
        <taxon>Anophelinae</taxon>
        <taxon>Anopheles</taxon>
    </lineage>
</organism>
<dbReference type="VEuPathDB" id="VectorBase:AATE021851"/>
<evidence type="ECO:0000256" key="1">
    <source>
        <dbReference type="SAM" id="MobiDB-lite"/>
    </source>
</evidence>
<reference evidence="2" key="1">
    <citation type="submission" date="2022-08" db="UniProtKB">
        <authorList>
            <consortium name="EnsemblMetazoa"/>
        </authorList>
    </citation>
    <scope>IDENTIFICATION</scope>
    <source>
        <strain evidence="2">EBRO</strain>
    </source>
</reference>
<feature type="compositionally biased region" description="Basic and acidic residues" evidence="1">
    <location>
        <begin position="93"/>
        <end position="105"/>
    </location>
</feature>